<dbReference type="UniPathway" id="UPA00253">
    <property type="reaction ID" value="UER00332"/>
</dbReference>
<dbReference type="PANTHER" id="PTHR39321:SF3">
    <property type="entry name" value="PHOSPHOPANTETHEINE ADENYLYLTRANSFERASE"/>
    <property type="match status" value="1"/>
</dbReference>
<evidence type="ECO:0000259" key="12">
    <source>
        <dbReference type="Pfam" id="PF01467"/>
    </source>
</evidence>
<dbReference type="PANTHER" id="PTHR39321">
    <property type="entry name" value="NICOTINATE-NUCLEOTIDE ADENYLYLTRANSFERASE-RELATED"/>
    <property type="match status" value="1"/>
</dbReference>
<dbReference type="NCBIfam" id="TIGR00125">
    <property type="entry name" value="cyt_tran_rel"/>
    <property type="match status" value="1"/>
</dbReference>
<evidence type="ECO:0000256" key="10">
    <source>
        <dbReference type="ARBA" id="ARBA00048721"/>
    </source>
</evidence>
<feature type="domain" description="Cytidyltransferase-like" evidence="12">
    <location>
        <begin position="5"/>
        <end position="163"/>
    </location>
</feature>
<evidence type="ECO:0000256" key="4">
    <source>
        <dbReference type="ARBA" id="ARBA00022642"/>
    </source>
</evidence>
<dbReference type="CDD" id="cd02165">
    <property type="entry name" value="NMNAT"/>
    <property type="match status" value="1"/>
</dbReference>
<evidence type="ECO:0000256" key="7">
    <source>
        <dbReference type="ARBA" id="ARBA00022741"/>
    </source>
</evidence>
<evidence type="ECO:0000256" key="8">
    <source>
        <dbReference type="ARBA" id="ARBA00022840"/>
    </source>
</evidence>
<dbReference type="AlphaFoldDB" id="A0A841GMM7"/>
<evidence type="ECO:0000256" key="5">
    <source>
        <dbReference type="ARBA" id="ARBA00022679"/>
    </source>
</evidence>
<sequence length="193" mass="21243">MRLGVYGGSFDPPHLGHLVAASDACEALGLSRLLWIPSAVHPLKGDRVRTAPQLRLEMVRAAIAGDERFQADDLELRRAGPSYTVDTLRELRARHPDAELFLLAGADLLHELPRWREPDEVMRLATLAVVSREGDALAPESPLPAVAVRVARVDVSSTEVRRRAAAGQTLRYLVPEPVRALIERHGLYGGRSR</sequence>
<dbReference type="EMBL" id="JACHIA010000001">
    <property type="protein sequence ID" value="MBB6068562.1"/>
    <property type="molecule type" value="Genomic_DNA"/>
</dbReference>
<dbReference type="NCBIfam" id="NF000840">
    <property type="entry name" value="PRK00071.1-3"/>
    <property type="match status" value="1"/>
</dbReference>
<keyword evidence="8 11" id="KW-0067">ATP-binding</keyword>
<comment type="function">
    <text evidence="1 11">Catalyzes the reversible adenylation of nicotinate mononucleotide (NaMN) to nicotinic acid adenine dinucleotide (NaAD).</text>
</comment>
<evidence type="ECO:0000256" key="1">
    <source>
        <dbReference type="ARBA" id="ARBA00002324"/>
    </source>
</evidence>
<comment type="similarity">
    <text evidence="3 11">Belongs to the NadD family.</text>
</comment>
<dbReference type="RefSeq" id="WP_170030753.1">
    <property type="nucleotide sequence ID" value="NZ_JABDTL010000001.1"/>
</dbReference>
<dbReference type="InterPro" id="IPR014729">
    <property type="entry name" value="Rossmann-like_a/b/a_fold"/>
</dbReference>
<keyword evidence="4 11" id="KW-0662">Pyridine nucleotide biosynthesis</keyword>
<keyword evidence="9 11" id="KW-0520">NAD</keyword>
<organism evidence="13 14">
    <name type="scientific">Longimicrobium terrae</name>
    <dbReference type="NCBI Taxonomy" id="1639882"/>
    <lineage>
        <taxon>Bacteria</taxon>
        <taxon>Pseudomonadati</taxon>
        <taxon>Gemmatimonadota</taxon>
        <taxon>Longimicrobiia</taxon>
        <taxon>Longimicrobiales</taxon>
        <taxon>Longimicrobiaceae</taxon>
        <taxon>Longimicrobium</taxon>
    </lineage>
</organism>
<dbReference type="GO" id="GO:0005524">
    <property type="term" value="F:ATP binding"/>
    <property type="evidence" value="ECO:0007669"/>
    <property type="project" value="UniProtKB-KW"/>
</dbReference>
<evidence type="ECO:0000313" key="13">
    <source>
        <dbReference type="EMBL" id="MBB6068562.1"/>
    </source>
</evidence>
<name>A0A841GMM7_9BACT</name>
<comment type="pathway">
    <text evidence="2 11">Cofactor biosynthesis; NAD(+) biosynthesis; deamido-NAD(+) from nicotinate D-ribonucleotide: step 1/1.</text>
</comment>
<dbReference type="InterPro" id="IPR005248">
    <property type="entry name" value="NadD/NMNAT"/>
</dbReference>
<keyword evidence="14" id="KW-1185">Reference proteome</keyword>
<proteinExistence type="inferred from homology"/>
<dbReference type="NCBIfam" id="TIGR00482">
    <property type="entry name" value="nicotinate (nicotinamide) nucleotide adenylyltransferase"/>
    <property type="match status" value="1"/>
</dbReference>
<keyword evidence="5 11" id="KW-0808">Transferase</keyword>
<dbReference type="Gene3D" id="3.40.50.620">
    <property type="entry name" value="HUPs"/>
    <property type="match status" value="1"/>
</dbReference>
<dbReference type="HAMAP" id="MF_00244">
    <property type="entry name" value="NaMN_adenylyltr"/>
    <property type="match status" value="1"/>
</dbReference>
<gene>
    <name evidence="11" type="primary">nadD</name>
    <name evidence="13" type="ORF">HNQ61_000173</name>
</gene>
<comment type="caution">
    <text evidence="13">The sequence shown here is derived from an EMBL/GenBank/DDBJ whole genome shotgun (WGS) entry which is preliminary data.</text>
</comment>
<dbReference type="SUPFAM" id="SSF52374">
    <property type="entry name" value="Nucleotidylyl transferase"/>
    <property type="match status" value="1"/>
</dbReference>
<evidence type="ECO:0000313" key="14">
    <source>
        <dbReference type="Proteomes" id="UP000582837"/>
    </source>
</evidence>
<evidence type="ECO:0000256" key="9">
    <source>
        <dbReference type="ARBA" id="ARBA00023027"/>
    </source>
</evidence>
<evidence type="ECO:0000256" key="6">
    <source>
        <dbReference type="ARBA" id="ARBA00022695"/>
    </source>
</evidence>
<evidence type="ECO:0000256" key="11">
    <source>
        <dbReference type="HAMAP-Rule" id="MF_00244"/>
    </source>
</evidence>
<evidence type="ECO:0000256" key="3">
    <source>
        <dbReference type="ARBA" id="ARBA00009014"/>
    </source>
</evidence>
<dbReference type="Proteomes" id="UP000582837">
    <property type="component" value="Unassembled WGS sequence"/>
</dbReference>
<dbReference type="EC" id="2.7.7.18" evidence="11"/>
<dbReference type="GO" id="GO:0009435">
    <property type="term" value="P:NAD+ biosynthetic process"/>
    <property type="evidence" value="ECO:0007669"/>
    <property type="project" value="UniProtKB-UniRule"/>
</dbReference>
<dbReference type="Pfam" id="PF01467">
    <property type="entry name" value="CTP_transf_like"/>
    <property type="match status" value="1"/>
</dbReference>
<keyword evidence="6 11" id="KW-0548">Nucleotidyltransferase</keyword>
<protein>
    <recommendedName>
        <fullName evidence="11">Probable nicotinate-nucleotide adenylyltransferase</fullName>
        <ecNumber evidence="11">2.7.7.18</ecNumber>
    </recommendedName>
    <alternativeName>
        <fullName evidence="11">Deamido-NAD(+) diphosphorylase</fullName>
    </alternativeName>
    <alternativeName>
        <fullName evidence="11">Deamido-NAD(+) pyrophosphorylase</fullName>
    </alternativeName>
    <alternativeName>
        <fullName evidence="11">Nicotinate mononucleotide adenylyltransferase</fullName>
        <shortName evidence="11">NaMN adenylyltransferase</shortName>
    </alternativeName>
</protein>
<comment type="catalytic activity">
    <reaction evidence="10 11">
        <text>nicotinate beta-D-ribonucleotide + ATP + H(+) = deamido-NAD(+) + diphosphate</text>
        <dbReference type="Rhea" id="RHEA:22860"/>
        <dbReference type="ChEBI" id="CHEBI:15378"/>
        <dbReference type="ChEBI" id="CHEBI:30616"/>
        <dbReference type="ChEBI" id="CHEBI:33019"/>
        <dbReference type="ChEBI" id="CHEBI:57502"/>
        <dbReference type="ChEBI" id="CHEBI:58437"/>
        <dbReference type="EC" id="2.7.7.18"/>
    </reaction>
</comment>
<dbReference type="GO" id="GO:0004515">
    <property type="term" value="F:nicotinate-nucleotide adenylyltransferase activity"/>
    <property type="evidence" value="ECO:0007669"/>
    <property type="project" value="UniProtKB-UniRule"/>
</dbReference>
<evidence type="ECO:0000256" key="2">
    <source>
        <dbReference type="ARBA" id="ARBA00005019"/>
    </source>
</evidence>
<keyword evidence="7 11" id="KW-0547">Nucleotide-binding</keyword>
<accession>A0A841GMM7</accession>
<reference evidence="13 14" key="1">
    <citation type="submission" date="2020-08" db="EMBL/GenBank/DDBJ databases">
        <title>Genomic Encyclopedia of Type Strains, Phase IV (KMG-IV): sequencing the most valuable type-strain genomes for metagenomic binning, comparative biology and taxonomic classification.</title>
        <authorList>
            <person name="Goeker M."/>
        </authorList>
    </citation>
    <scope>NUCLEOTIDE SEQUENCE [LARGE SCALE GENOMIC DNA]</scope>
    <source>
        <strain evidence="13 14">DSM 29007</strain>
    </source>
</reference>
<dbReference type="InterPro" id="IPR004821">
    <property type="entry name" value="Cyt_trans-like"/>
</dbReference>